<evidence type="ECO:0000313" key="1">
    <source>
        <dbReference type="EMBL" id="XKM43760.1"/>
    </source>
</evidence>
<gene>
    <name evidence="1" type="ORF">A4U53_039740</name>
</gene>
<geneLocation type="plasmid" evidence="1 2">
    <name>unnamed1</name>
</geneLocation>
<reference evidence="1" key="1">
    <citation type="submission" date="2024-10" db="EMBL/GenBank/DDBJ databases">
        <title>Strain of Rhizobium-related bacteria isolated fromm roots of Vavilovia formosa.</title>
        <authorList>
            <person name="Kimeklis A."/>
            <person name="Afonin A."/>
        </authorList>
    </citation>
    <scope>NUCLEOTIDE SEQUENCE</scope>
    <source>
        <strain evidence="1">Vaf-46</strain>
    </source>
</reference>
<keyword evidence="1" id="KW-0614">Plasmid</keyword>
<sequence length="88" mass="9753">MKISTFLGSVALLSIATAFSAHAADRVIAGIVFQQDQFFRTIQIGMEAAAKKRAWSFSEQTATTSRKKSKALSIPTFPERWMPSSSRR</sequence>
<accession>A0ACD5EXF5</accession>
<evidence type="ECO:0000313" key="2">
    <source>
        <dbReference type="Proteomes" id="UP000078465"/>
    </source>
</evidence>
<name>A0ACD5EXF5_9HYPH</name>
<dbReference type="Proteomes" id="UP000078465">
    <property type="component" value="Plasmid unnamed1"/>
</dbReference>
<dbReference type="EMBL" id="CP171854">
    <property type="protein sequence ID" value="XKM43760.1"/>
    <property type="molecule type" value="Genomic_DNA"/>
</dbReference>
<organism evidence="1 2">
    <name type="scientific">Rhizobium ruizarguesonis</name>
    <dbReference type="NCBI Taxonomy" id="2081791"/>
    <lineage>
        <taxon>Bacteria</taxon>
        <taxon>Pseudomonadati</taxon>
        <taxon>Pseudomonadota</taxon>
        <taxon>Alphaproteobacteria</taxon>
        <taxon>Hyphomicrobiales</taxon>
        <taxon>Rhizobiaceae</taxon>
        <taxon>Rhizobium/Agrobacterium group</taxon>
        <taxon>Rhizobium</taxon>
    </lineage>
</organism>
<proteinExistence type="predicted"/>
<protein>
    <submittedName>
        <fullName evidence="1">Uncharacterized protein</fullName>
    </submittedName>
</protein>